<dbReference type="OrthoDB" id="2186204at2759"/>
<organism evidence="1 2">
    <name type="scientific">Pseudoloma neurophilia</name>
    <dbReference type="NCBI Taxonomy" id="146866"/>
    <lineage>
        <taxon>Eukaryota</taxon>
        <taxon>Fungi</taxon>
        <taxon>Fungi incertae sedis</taxon>
        <taxon>Microsporidia</taxon>
        <taxon>Pseudoloma</taxon>
    </lineage>
</organism>
<feature type="non-terminal residue" evidence="1">
    <location>
        <position position="1"/>
    </location>
</feature>
<sequence length="225" mass="26443">YSRKMQFLIFYILNFITANQHRHASTTRPTSFTDQDPLLLLVNEEHPTRPLTLYDTHNEKQLRLPVGLAELSMETLPFQSFHSYYEGFGKNFYLEWRAPTGHNETPGQDHKKVKIIPEGDYLQAKRNFTSISSGMTAYFLQDESKNKQFIRIMAEGKCLEAKNEESKYRKAFPLVFRKCDLNSKAQNFKFISREKAICKLKECTSKAEIFRAEEIIRNRLNHFVM</sequence>
<protein>
    <submittedName>
        <fullName evidence="1">Uncharacterized protein</fullName>
    </submittedName>
</protein>
<accession>A0A0R0M082</accession>
<gene>
    <name evidence="1" type="ORF">M153_63410003</name>
</gene>
<dbReference type="VEuPathDB" id="MicrosporidiaDB:M153_63410003"/>
<comment type="caution">
    <text evidence="1">The sequence shown here is derived from an EMBL/GenBank/DDBJ whole genome shotgun (WGS) entry which is preliminary data.</text>
</comment>
<name>A0A0R0M082_9MICR</name>
<dbReference type="AlphaFoldDB" id="A0A0R0M082"/>
<dbReference type="EMBL" id="LGUB01000949">
    <property type="protein sequence ID" value="KRH92407.1"/>
    <property type="molecule type" value="Genomic_DNA"/>
</dbReference>
<proteinExistence type="predicted"/>
<evidence type="ECO:0000313" key="1">
    <source>
        <dbReference type="EMBL" id="KRH92407.1"/>
    </source>
</evidence>
<keyword evidence="2" id="KW-1185">Reference proteome</keyword>
<reference evidence="1 2" key="1">
    <citation type="submission" date="2015-07" db="EMBL/GenBank/DDBJ databases">
        <title>The genome of Pseudoloma neurophilia, a relevant intracellular parasite of the zebrafish.</title>
        <authorList>
            <person name="Ndikumana S."/>
            <person name="Pelin A."/>
            <person name="Sanders J."/>
            <person name="Corradi N."/>
        </authorList>
    </citation>
    <scope>NUCLEOTIDE SEQUENCE [LARGE SCALE GENOMIC DNA]</scope>
    <source>
        <strain evidence="1 2">MK1</strain>
    </source>
</reference>
<evidence type="ECO:0000313" key="2">
    <source>
        <dbReference type="Proteomes" id="UP000051530"/>
    </source>
</evidence>
<dbReference type="Proteomes" id="UP000051530">
    <property type="component" value="Unassembled WGS sequence"/>
</dbReference>